<sequence>MQTPYKTHASIGLFFFCHLVESVMWQWI</sequence>
<dbReference type="EMBL" id="GBXM01090845">
    <property type="protein sequence ID" value="JAH17732.1"/>
    <property type="molecule type" value="Transcribed_RNA"/>
</dbReference>
<dbReference type="AlphaFoldDB" id="A0A0E9QML2"/>
<accession>A0A0E9QML2</accession>
<proteinExistence type="predicted"/>
<name>A0A0E9QML2_ANGAN</name>
<protein>
    <submittedName>
        <fullName evidence="1">Uncharacterized protein</fullName>
    </submittedName>
</protein>
<evidence type="ECO:0000313" key="1">
    <source>
        <dbReference type="EMBL" id="JAH17732.1"/>
    </source>
</evidence>
<reference evidence="1" key="2">
    <citation type="journal article" date="2015" name="Fish Shellfish Immunol.">
        <title>Early steps in the European eel (Anguilla anguilla)-Vibrio vulnificus interaction in the gills: Role of the RtxA13 toxin.</title>
        <authorList>
            <person name="Callol A."/>
            <person name="Pajuelo D."/>
            <person name="Ebbesson L."/>
            <person name="Teles M."/>
            <person name="MacKenzie S."/>
            <person name="Amaro C."/>
        </authorList>
    </citation>
    <scope>NUCLEOTIDE SEQUENCE</scope>
</reference>
<reference evidence="1" key="1">
    <citation type="submission" date="2014-11" db="EMBL/GenBank/DDBJ databases">
        <authorList>
            <person name="Amaro Gonzalez C."/>
        </authorList>
    </citation>
    <scope>NUCLEOTIDE SEQUENCE</scope>
</reference>
<organism evidence="1">
    <name type="scientific">Anguilla anguilla</name>
    <name type="common">European freshwater eel</name>
    <name type="synonym">Muraena anguilla</name>
    <dbReference type="NCBI Taxonomy" id="7936"/>
    <lineage>
        <taxon>Eukaryota</taxon>
        <taxon>Metazoa</taxon>
        <taxon>Chordata</taxon>
        <taxon>Craniata</taxon>
        <taxon>Vertebrata</taxon>
        <taxon>Euteleostomi</taxon>
        <taxon>Actinopterygii</taxon>
        <taxon>Neopterygii</taxon>
        <taxon>Teleostei</taxon>
        <taxon>Anguilliformes</taxon>
        <taxon>Anguillidae</taxon>
        <taxon>Anguilla</taxon>
    </lineage>
</organism>